<gene>
    <name evidence="2" type="ORF">MKY91_12415</name>
</gene>
<dbReference type="RefSeq" id="WP_343130752.1">
    <property type="nucleotide sequence ID" value="NZ_JBCITK010000001.1"/>
</dbReference>
<proteinExistence type="predicted"/>
<dbReference type="Pfam" id="PF23648">
    <property type="entry name" value="DUF7147"/>
    <property type="match status" value="1"/>
</dbReference>
<comment type="caution">
    <text evidence="2">The sequence shown here is derived from an EMBL/GenBank/DDBJ whole genome shotgun (WGS) entry which is preliminary data.</text>
</comment>
<keyword evidence="3" id="KW-1185">Reference proteome</keyword>
<accession>A0ABU9VJ85</accession>
<dbReference type="Proteomes" id="UP001418796">
    <property type="component" value="Unassembled WGS sequence"/>
</dbReference>
<evidence type="ECO:0000259" key="1">
    <source>
        <dbReference type="Pfam" id="PF23648"/>
    </source>
</evidence>
<sequence length="130" mass="15275">MIQRFIELGEGYGDFYELLELATTNKERVAAFVQFETTLNNQKRASLAVILHPATKAGFMPIYYCREGISIKEDIESKRVREFRELGESLQKRVRQLEVRPSKDFAEKELYEQYLIGVFRVNHCLPPLNW</sequence>
<organism evidence="2 3">
    <name type="scientific">Alkalicoccobacillus gibsonii</name>
    <dbReference type="NCBI Taxonomy" id="79881"/>
    <lineage>
        <taxon>Bacteria</taxon>
        <taxon>Bacillati</taxon>
        <taxon>Bacillota</taxon>
        <taxon>Bacilli</taxon>
        <taxon>Bacillales</taxon>
        <taxon>Bacillaceae</taxon>
        <taxon>Alkalicoccobacillus</taxon>
    </lineage>
</organism>
<dbReference type="InterPro" id="IPR055571">
    <property type="entry name" value="DUF7147"/>
</dbReference>
<keyword evidence="2" id="KW-0418">Kinase</keyword>
<evidence type="ECO:0000313" key="2">
    <source>
        <dbReference type="EMBL" id="MEN0643957.1"/>
    </source>
</evidence>
<reference evidence="2 3" key="1">
    <citation type="submission" date="2024-03" db="EMBL/GenBank/DDBJ databases">
        <title>Bacilli Hybrid Assemblies.</title>
        <authorList>
            <person name="Kovac J."/>
        </authorList>
    </citation>
    <scope>NUCLEOTIDE SEQUENCE [LARGE SCALE GENOMIC DNA]</scope>
    <source>
        <strain evidence="2 3">FSL R7-0666</strain>
    </source>
</reference>
<feature type="domain" description="DUF7147" evidence="1">
    <location>
        <begin position="1"/>
        <end position="125"/>
    </location>
</feature>
<name>A0ABU9VJ85_9BACI</name>
<evidence type="ECO:0000313" key="3">
    <source>
        <dbReference type="Proteomes" id="UP001418796"/>
    </source>
</evidence>
<dbReference type="EMBL" id="JBCITK010000001">
    <property type="protein sequence ID" value="MEN0643957.1"/>
    <property type="molecule type" value="Genomic_DNA"/>
</dbReference>
<protein>
    <submittedName>
        <fullName evidence="2">Methylthioribose kinase</fullName>
    </submittedName>
</protein>
<dbReference type="GO" id="GO:0016301">
    <property type="term" value="F:kinase activity"/>
    <property type="evidence" value="ECO:0007669"/>
    <property type="project" value="UniProtKB-KW"/>
</dbReference>
<keyword evidence="2" id="KW-0808">Transferase</keyword>